<dbReference type="InterPro" id="IPR036404">
    <property type="entry name" value="Jacalin-like_lectin_dom_sf"/>
</dbReference>
<dbReference type="PROSITE" id="PS51752">
    <property type="entry name" value="JACALIN_LECTIN"/>
    <property type="match status" value="1"/>
</dbReference>
<evidence type="ECO:0000313" key="4">
    <source>
        <dbReference type="EMBL" id="TXG62628.1"/>
    </source>
</evidence>
<feature type="domain" description="Jacalin-type lectin" evidence="3">
    <location>
        <begin position="44"/>
        <end position="167"/>
    </location>
</feature>
<evidence type="ECO:0000256" key="1">
    <source>
        <dbReference type="ARBA" id="ARBA00006568"/>
    </source>
</evidence>
<keyword evidence="2" id="KW-0430">Lectin</keyword>
<comment type="similarity">
    <text evidence="1">Belongs to the jacalin lectin family.</text>
</comment>
<evidence type="ECO:0000259" key="3">
    <source>
        <dbReference type="PROSITE" id="PS51752"/>
    </source>
</evidence>
<dbReference type="OrthoDB" id="581739at2759"/>
<sequence length="167" mass="18832">MGWSWTRSLLPVLMKMTKLSILRDLVGKVGNLRKKALASWPIPLRYIGPWGGPGGNQHWSFKAKVAITEIIISYGKENSSKLADSIKVVDSVSFASINENSKIEYSKKFGSPERGKSNKILFDWSREFLTSLEGTCYYHKGNYGIQSLCFYTNITKYGPFGVLLIHM</sequence>
<dbReference type="SUPFAM" id="SSF51101">
    <property type="entry name" value="Mannose-binding lectins"/>
    <property type="match status" value="1"/>
</dbReference>
<gene>
    <name evidence="4" type="ORF">EZV62_009622</name>
</gene>
<accession>A0A5C7I123</accession>
<dbReference type="Proteomes" id="UP000323000">
    <property type="component" value="Chromosome 4"/>
</dbReference>
<dbReference type="GO" id="GO:0030246">
    <property type="term" value="F:carbohydrate binding"/>
    <property type="evidence" value="ECO:0007669"/>
    <property type="project" value="UniProtKB-KW"/>
</dbReference>
<protein>
    <recommendedName>
        <fullName evidence="3">Jacalin-type lectin domain-containing protein</fullName>
    </recommendedName>
</protein>
<evidence type="ECO:0000256" key="2">
    <source>
        <dbReference type="ARBA" id="ARBA00022734"/>
    </source>
</evidence>
<organism evidence="4 5">
    <name type="scientific">Acer yangbiense</name>
    <dbReference type="NCBI Taxonomy" id="1000413"/>
    <lineage>
        <taxon>Eukaryota</taxon>
        <taxon>Viridiplantae</taxon>
        <taxon>Streptophyta</taxon>
        <taxon>Embryophyta</taxon>
        <taxon>Tracheophyta</taxon>
        <taxon>Spermatophyta</taxon>
        <taxon>Magnoliopsida</taxon>
        <taxon>eudicotyledons</taxon>
        <taxon>Gunneridae</taxon>
        <taxon>Pentapetalae</taxon>
        <taxon>rosids</taxon>
        <taxon>malvids</taxon>
        <taxon>Sapindales</taxon>
        <taxon>Sapindaceae</taxon>
        <taxon>Hippocastanoideae</taxon>
        <taxon>Acereae</taxon>
        <taxon>Acer</taxon>
    </lineage>
</organism>
<dbReference type="Pfam" id="PF01419">
    <property type="entry name" value="Jacalin"/>
    <property type="match status" value="1"/>
</dbReference>
<dbReference type="InterPro" id="IPR001229">
    <property type="entry name" value="Jacalin-like_lectin_dom"/>
</dbReference>
<comment type="caution">
    <text evidence="4">The sequence shown here is derived from an EMBL/GenBank/DDBJ whole genome shotgun (WGS) entry which is preliminary data.</text>
</comment>
<dbReference type="Gene3D" id="2.100.10.30">
    <property type="entry name" value="Jacalin-like lectin domain"/>
    <property type="match status" value="1"/>
</dbReference>
<name>A0A5C7I123_9ROSI</name>
<evidence type="ECO:0000313" key="5">
    <source>
        <dbReference type="Proteomes" id="UP000323000"/>
    </source>
</evidence>
<proteinExistence type="inferred from homology"/>
<dbReference type="PANTHER" id="PTHR46506">
    <property type="entry name" value="OS05G0143600 PROTEIN"/>
    <property type="match status" value="1"/>
</dbReference>
<dbReference type="AlphaFoldDB" id="A0A5C7I123"/>
<keyword evidence="5" id="KW-1185">Reference proteome</keyword>
<reference evidence="5" key="1">
    <citation type="journal article" date="2019" name="Gigascience">
        <title>De novo genome assembly of the endangered Acer yangbiense, a plant species with extremely small populations endemic to Yunnan Province, China.</title>
        <authorList>
            <person name="Yang J."/>
            <person name="Wariss H.M."/>
            <person name="Tao L."/>
            <person name="Zhang R."/>
            <person name="Yun Q."/>
            <person name="Hollingsworth P."/>
            <person name="Dao Z."/>
            <person name="Luo G."/>
            <person name="Guo H."/>
            <person name="Ma Y."/>
            <person name="Sun W."/>
        </authorList>
    </citation>
    <scope>NUCLEOTIDE SEQUENCE [LARGE SCALE GENOMIC DNA]</scope>
    <source>
        <strain evidence="5">cv. Malutang</strain>
    </source>
</reference>
<dbReference type="EMBL" id="VAHF01000004">
    <property type="protein sequence ID" value="TXG62628.1"/>
    <property type="molecule type" value="Genomic_DNA"/>
</dbReference>